<dbReference type="Proteomes" id="UP001501469">
    <property type="component" value="Unassembled WGS sequence"/>
</dbReference>
<gene>
    <name evidence="3" type="ORF">GCM10022409_18590</name>
</gene>
<protein>
    <recommendedName>
        <fullName evidence="2">DUF2059 domain-containing protein</fullName>
    </recommendedName>
</protein>
<evidence type="ECO:0000313" key="4">
    <source>
        <dbReference type="Proteomes" id="UP001501469"/>
    </source>
</evidence>
<keyword evidence="4" id="KW-1185">Reference proteome</keyword>
<comment type="caution">
    <text evidence="3">The sequence shown here is derived from an EMBL/GenBank/DDBJ whole genome shotgun (WGS) entry which is preliminary data.</text>
</comment>
<evidence type="ECO:0000256" key="1">
    <source>
        <dbReference type="SAM" id="SignalP"/>
    </source>
</evidence>
<feature type="domain" description="DUF2059" evidence="2">
    <location>
        <begin position="93"/>
        <end position="151"/>
    </location>
</feature>
<proteinExistence type="predicted"/>
<sequence>MKKLLPFLLFAAFSYTPAQAQTSKPTTATSAPSLVSTSHRQAAETLLTLVYPPGAFDKLVDQMLDMQLKQRPEAAAFEAEMRSFFSKYMSWNSLKSDIVEIYSRNFTETELRDITKFYQTPTGRKMSSVLPQLMQSSMEIGQKRVQEHLPELQEAIKSKLEAQKGK</sequence>
<name>A0ABP7U1K3_9BACT</name>
<accession>A0ABP7U1K3</accession>
<keyword evidence="1" id="KW-0732">Signal</keyword>
<feature type="chain" id="PRO_5047279847" description="DUF2059 domain-containing protein" evidence="1">
    <location>
        <begin position="21"/>
        <end position="166"/>
    </location>
</feature>
<dbReference type="InterPro" id="IPR018637">
    <property type="entry name" value="DUF2059"/>
</dbReference>
<evidence type="ECO:0000259" key="2">
    <source>
        <dbReference type="Pfam" id="PF09832"/>
    </source>
</evidence>
<evidence type="ECO:0000313" key="3">
    <source>
        <dbReference type="EMBL" id="GAA4034485.1"/>
    </source>
</evidence>
<organism evidence="3 4">
    <name type="scientific">Hymenobacter glaciei</name>
    <dbReference type="NCBI Taxonomy" id="877209"/>
    <lineage>
        <taxon>Bacteria</taxon>
        <taxon>Pseudomonadati</taxon>
        <taxon>Bacteroidota</taxon>
        <taxon>Cytophagia</taxon>
        <taxon>Cytophagales</taxon>
        <taxon>Hymenobacteraceae</taxon>
        <taxon>Hymenobacter</taxon>
    </lineage>
</organism>
<feature type="signal peptide" evidence="1">
    <location>
        <begin position="1"/>
        <end position="20"/>
    </location>
</feature>
<dbReference type="Pfam" id="PF09832">
    <property type="entry name" value="DUF2059"/>
    <property type="match status" value="1"/>
</dbReference>
<dbReference type="RefSeq" id="WP_345053272.1">
    <property type="nucleotide sequence ID" value="NZ_BAABDK010000016.1"/>
</dbReference>
<reference evidence="4" key="1">
    <citation type="journal article" date="2019" name="Int. J. Syst. Evol. Microbiol.">
        <title>The Global Catalogue of Microorganisms (GCM) 10K type strain sequencing project: providing services to taxonomists for standard genome sequencing and annotation.</title>
        <authorList>
            <consortium name="The Broad Institute Genomics Platform"/>
            <consortium name="The Broad Institute Genome Sequencing Center for Infectious Disease"/>
            <person name="Wu L."/>
            <person name="Ma J."/>
        </authorList>
    </citation>
    <scope>NUCLEOTIDE SEQUENCE [LARGE SCALE GENOMIC DNA]</scope>
    <source>
        <strain evidence="4">JCM 17225</strain>
    </source>
</reference>
<dbReference type="EMBL" id="BAABDK010000016">
    <property type="protein sequence ID" value="GAA4034485.1"/>
    <property type="molecule type" value="Genomic_DNA"/>
</dbReference>